<dbReference type="RefSeq" id="WP_097928343.1">
    <property type="nucleotide sequence ID" value="NZ_OCTN01000001.1"/>
</dbReference>
<dbReference type="OrthoDB" id="7354710at2"/>
<dbReference type="EMBL" id="OCTN01000001">
    <property type="protein sequence ID" value="SOH92779.1"/>
    <property type="molecule type" value="Genomic_DNA"/>
</dbReference>
<protein>
    <submittedName>
        <fullName evidence="1">Uncharacterized domain 1-containing protein</fullName>
    </submittedName>
</protein>
<evidence type="ECO:0000313" key="2">
    <source>
        <dbReference type="Proteomes" id="UP000220034"/>
    </source>
</evidence>
<dbReference type="InterPro" id="IPR027961">
    <property type="entry name" value="DUF4442"/>
</dbReference>
<evidence type="ECO:0000313" key="1">
    <source>
        <dbReference type="EMBL" id="SOH92779.1"/>
    </source>
</evidence>
<accession>A0A2C9CQY5</accession>
<name>A0A2C9CQY5_9RHOB</name>
<keyword evidence="2" id="KW-1185">Reference proteome</keyword>
<dbReference type="Pfam" id="PF14539">
    <property type="entry name" value="DUF4442"/>
    <property type="match status" value="1"/>
</dbReference>
<reference evidence="2" key="1">
    <citation type="submission" date="2017-09" db="EMBL/GenBank/DDBJ databases">
        <authorList>
            <person name="Varghese N."/>
            <person name="Submissions S."/>
        </authorList>
    </citation>
    <scope>NUCLEOTIDE SEQUENCE [LARGE SCALE GENOMIC DNA]</scope>
    <source>
        <strain evidence="2">C7</strain>
    </source>
</reference>
<organism evidence="1 2">
    <name type="scientific">Pontivivens marinum</name>
    <dbReference type="NCBI Taxonomy" id="1690039"/>
    <lineage>
        <taxon>Bacteria</taxon>
        <taxon>Pseudomonadati</taxon>
        <taxon>Pseudomonadota</taxon>
        <taxon>Alphaproteobacteria</taxon>
        <taxon>Rhodobacterales</taxon>
        <taxon>Paracoccaceae</taxon>
        <taxon>Pontivivens</taxon>
    </lineage>
</organism>
<sequence>MNPYEMIRAHLGQSIPFAAHSGVQIVTVGDGISEAVLPATPETCNHIGTPHAGAVFTLGETASGAALAGALAPVILQSRPVAAEAKITYLALAKGDLTARARTSIPGAQAMATLQSEGRVKFDVIVDITDETGTKVNEMTVAWHVKPAKG</sequence>
<dbReference type="Proteomes" id="UP000220034">
    <property type="component" value="Unassembled WGS sequence"/>
</dbReference>
<dbReference type="SUPFAM" id="SSF54637">
    <property type="entry name" value="Thioesterase/thiol ester dehydrase-isomerase"/>
    <property type="match status" value="1"/>
</dbReference>
<dbReference type="CDD" id="cd03443">
    <property type="entry name" value="PaaI_thioesterase"/>
    <property type="match status" value="1"/>
</dbReference>
<gene>
    <name evidence="1" type="ORF">SAMN06273572_101627</name>
</gene>
<proteinExistence type="predicted"/>
<dbReference type="InterPro" id="IPR029069">
    <property type="entry name" value="HotDog_dom_sf"/>
</dbReference>
<dbReference type="AlphaFoldDB" id="A0A2C9CQY5"/>
<dbReference type="Gene3D" id="3.10.129.10">
    <property type="entry name" value="Hotdog Thioesterase"/>
    <property type="match status" value="1"/>
</dbReference>